<evidence type="ECO:0000259" key="8">
    <source>
        <dbReference type="Pfam" id="PF20473"/>
    </source>
</evidence>
<dbReference type="GO" id="GO:0032259">
    <property type="term" value="P:methylation"/>
    <property type="evidence" value="ECO:0007669"/>
    <property type="project" value="UniProtKB-KW"/>
</dbReference>
<feature type="region of interest" description="Disordered" evidence="5">
    <location>
        <begin position="343"/>
        <end position="375"/>
    </location>
</feature>
<dbReference type="Pfam" id="PF20466">
    <property type="entry name" value="MmeI_TRD"/>
    <property type="match status" value="1"/>
</dbReference>
<keyword evidence="2" id="KW-0489">Methyltransferase</keyword>
<evidence type="ECO:0000256" key="2">
    <source>
        <dbReference type="ARBA" id="ARBA00022603"/>
    </source>
</evidence>
<feature type="domain" description="MmeI-like helicase spacer" evidence="6">
    <location>
        <begin position="200"/>
        <end position="267"/>
    </location>
</feature>
<dbReference type="KEGG" id="pbf:CFX0092_B0271"/>
<sequence>MSPAEFVSKWSKLQQKETALYASHFDDLCRLVGHATPSEYGARHDPTGATFSFQTSTVKAGGQKGYADVYFRDHFIMEYKGPHADLDKAYRQLQLYREALNNPPLLITSDTRVIHIYSNFTNRPVVKTTVTLDDIVAGNGGAGPGVDVLRRVFLDPDSFMPERTRENITRATADTFLAVAEALKEHQRLTGESYTPEQRAHFLIRLLFCLFAEDLGLLPDGLFTQIVKGQGTAYSDLRHPLRNLFAAMRDGGHFGMFAVRHFNGTLFDDEFVPALPHDLAHKVLRAADQDWSAVDPSIFGTLFERVIDEDKRAQLGAHYTSRQDIELIVEPVLMEPLERRWDEVRRGSGGGGGGAGEQGGRGAGEPPRTTNEEQPLDSSFVIRHLSLENDRLSQFAHELSQVRVLDPACGSGNFLYVALRRLLDLQKEVITHAARRGLPDIPLTVGPHQLYGIEINEYAHELAQVTVWIGYLQWRHENGFAEMDDPVLRPLGNIRHMDAILAHDADGHPVEPEWPAAEVIIGNPPFLGGKRLRSELGDAYVDDVFRVYDGRVPREADLVCYWFEKAREAIKIDYAKRAGLLATNSIRGGANRKVLDRIKDTGDIFMAWSDNSWILDGAAVRVSIIGFAGKSETNATKTLDGLNVSIINSDLSSTINVSEAKQLTENQHLSFMGVTPAGPFDIDGSLARKWIAESENNQKVVRPYYNGTDITRRPRDVWIVDFGVDMSIEDAGKYEAPFSYVQNNVYPIRKDNSRASYRDKWWLHAEARSGMRSALKPLSRYIGTSMVAKHRIFDWLEPEILPANLVIAIARDDDYFFGVLHSRLHELWALRMGTSLEDRPRYTPTTTFETFPFPWPPGAEGEQGSRGEGEQGSRGAGEQGGEESGQGREAEDRRRLVEAIARRARELVAWRAAWLNPPPPAKGTLDVAYDRLIKARTLTNLYNGLVYYRDHKGTAFDRAAFDKETRGGVSREEIRELDDIHRALDAAVLRAYGWPDGLSDEAILERLLDLNLMRGRRGENPQITQISQIEE</sequence>
<dbReference type="Pfam" id="PF20465">
    <property type="entry name" value="MmeI_hel"/>
    <property type="match status" value="1"/>
</dbReference>
<feature type="domain" description="MmeI-like target recognition" evidence="7">
    <location>
        <begin position="792"/>
        <end position="854"/>
    </location>
</feature>
<dbReference type="RefSeq" id="WP_095045168.1">
    <property type="nucleotide sequence ID" value="NZ_LN890656.1"/>
</dbReference>
<evidence type="ECO:0000256" key="3">
    <source>
        <dbReference type="ARBA" id="ARBA00022679"/>
    </source>
</evidence>
<evidence type="ECO:0000313" key="10">
    <source>
        <dbReference type="Proteomes" id="UP000215027"/>
    </source>
</evidence>
<dbReference type="InterPro" id="IPR046816">
    <property type="entry name" value="MmeI_Mtase"/>
</dbReference>
<dbReference type="InterPro" id="IPR029063">
    <property type="entry name" value="SAM-dependent_MTases_sf"/>
</dbReference>
<dbReference type="OrthoDB" id="9815272at2"/>
<protein>
    <recommendedName>
        <fullName evidence="1">site-specific DNA-methyltransferase (adenine-specific)</fullName>
        <ecNumber evidence="1">2.1.1.72</ecNumber>
    </recommendedName>
</protein>
<proteinExistence type="predicted"/>
<evidence type="ECO:0000259" key="6">
    <source>
        <dbReference type="Pfam" id="PF20465"/>
    </source>
</evidence>
<dbReference type="EC" id="2.1.1.72" evidence="1"/>
<dbReference type="InterPro" id="IPR050953">
    <property type="entry name" value="N4_N6_ade-DNA_methylase"/>
</dbReference>
<accession>A0A160T976</accession>
<feature type="domain" description="MmeI-like DNA-methyltransferase" evidence="8">
    <location>
        <begin position="389"/>
        <end position="632"/>
    </location>
</feature>
<feature type="compositionally biased region" description="Low complexity" evidence="5">
    <location>
        <begin position="843"/>
        <end position="862"/>
    </location>
</feature>
<dbReference type="PANTHER" id="PTHR33841">
    <property type="entry name" value="DNA METHYLTRANSFERASE YEEA-RELATED"/>
    <property type="match status" value="1"/>
</dbReference>
<feature type="compositionally biased region" description="Gly residues" evidence="5">
    <location>
        <begin position="872"/>
        <end position="884"/>
    </location>
</feature>
<evidence type="ECO:0000256" key="4">
    <source>
        <dbReference type="ARBA" id="ARBA00047942"/>
    </source>
</evidence>
<dbReference type="PANTHER" id="PTHR33841:SF1">
    <property type="entry name" value="DNA METHYLTRANSFERASE A"/>
    <property type="match status" value="1"/>
</dbReference>
<dbReference type="GO" id="GO:0009007">
    <property type="term" value="F:site-specific DNA-methyltransferase (adenine-specific) activity"/>
    <property type="evidence" value="ECO:0007669"/>
    <property type="project" value="UniProtKB-EC"/>
</dbReference>
<dbReference type="InterPro" id="IPR046819">
    <property type="entry name" value="MmeI_hel"/>
</dbReference>
<keyword evidence="3" id="KW-0808">Transferase</keyword>
<evidence type="ECO:0000259" key="7">
    <source>
        <dbReference type="Pfam" id="PF20466"/>
    </source>
</evidence>
<gene>
    <name evidence="9" type="ORF">CFX0092_B0271</name>
</gene>
<dbReference type="AlphaFoldDB" id="A0A160T976"/>
<keyword evidence="10" id="KW-1185">Reference proteome</keyword>
<evidence type="ECO:0000256" key="5">
    <source>
        <dbReference type="SAM" id="MobiDB-lite"/>
    </source>
</evidence>
<comment type="catalytic activity">
    <reaction evidence="4">
        <text>a 2'-deoxyadenosine in DNA + S-adenosyl-L-methionine = an N(6)-methyl-2'-deoxyadenosine in DNA + S-adenosyl-L-homocysteine + H(+)</text>
        <dbReference type="Rhea" id="RHEA:15197"/>
        <dbReference type="Rhea" id="RHEA-COMP:12418"/>
        <dbReference type="Rhea" id="RHEA-COMP:12419"/>
        <dbReference type="ChEBI" id="CHEBI:15378"/>
        <dbReference type="ChEBI" id="CHEBI:57856"/>
        <dbReference type="ChEBI" id="CHEBI:59789"/>
        <dbReference type="ChEBI" id="CHEBI:90615"/>
        <dbReference type="ChEBI" id="CHEBI:90616"/>
        <dbReference type="EC" id="2.1.1.72"/>
    </reaction>
</comment>
<dbReference type="Pfam" id="PF20473">
    <property type="entry name" value="MmeI_Mtase"/>
    <property type="match status" value="1"/>
</dbReference>
<dbReference type="InterPro" id="IPR046820">
    <property type="entry name" value="MmeI_TRD"/>
</dbReference>
<dbReference type="Proteomes" id="UP000215027">
    <property type="component" value="Chromosome II"/>
</dbReference>
<feature type="compositionally biased region" description="Gly residues" evidence="5">
    <location>
        <begin position="347"/>
        <end position="363"/>
    </location>
</feature>
<dbReference type="EMBL" id="LN890656">
    <property type="protein sequence ID" value="CUS05805.1"/>
    <property type="molecule type" value="Genomic_DNA"/>
</dbReference>
<dbReference type="SUPFAM" id="SSF53335">
    <property type="entry name" value="S-adenosyl-L-methionine-dependent methyltransferases"/>
    <property type="match status" value="1"/>
</dbReference>
<dbReference type="REBASE" id="154732">
    <property type="entry name" value="AspCfxKORF271P"/>
</dbReference>
<dbReference type="Gene3D" id="3.40.50.150">
    <property type="entry name" value="Vaccinia Virus protein VP39"/>
    <property type="match status" value="1"/>
</dbReference>
<reference evidence="9" key="1">
    <citation type="submission" date="2016-01" db="EMBL/GenBank/DDBJ databases">
        <authorList>
            <person name="Mcilroy J.S."/>
            <person name="Karst M S."/>
            <person name="Albertsen M."/>
        </authorList>
    </citation>
    <scope>NUCLEOTIDE SEQUENCE</scope>
    <source>
        <strain evidence="9">Cfx-K</strain>
    </source>
</reference>
<feature type="region of interest" description="Disordered" evidence="5">
    <location>
        <begin position="841"/>
        <end position="893"/>
    </location>
</feature>
<evidence type="ECO:0000256" key="1">
    <source>
        <dbReference type="ARBA" id="ARBA00011900"/>
    </source>
</evidence>
<organism evidence="9 10">
    <name type="scientific">Candidatus Promineifilum breve</name>
    <dbReference type="NCBI Taxonomy" id="1806508"/>
    <lineage>
        <taxon>Bacteria</taxon>
        <taxon>Bacillati</taxon>
        <taxon>Chloroflexota</taxon>
        <taxon>Ardenticatenia</taxon>
        <taxon>Candidatus Promineifilales</taxon>
        <taxon>Candidatus Promineifilaceae</taxon>
        <taxon>Candidatus Promineifilum</taxon>
    </lineage>
</organism>
<name>A0A160T976_9CHLR</name>
<evidence type="ECO:0000313" key="9">
    <source>
        <dbReference type="EMBL" id="CUS05805.1"/>
    </source>
</evidence>